<evidence type="ECO:0000313" key="1">
    <source>
        <dbReference type="EMBL" id="OIQ63343.1"/>
    </source>
</evidence>
<organism evidence="1">
    <name type="scientific">mine drainage metagenome</name>
    <dbReference type="NCBI Taxonomy" id="410659"/>
    <lineage>
        <taxon>unclassified sequences</taxon>
        <taxon>metagenomes</taxon>
        <taxon>ecological metagenomes</taxon>
    </lineage>
</organism>
<sequence>MARPTLIGGEFEDQRVIFLFLSYDYALAQTRQLTAERGGDYAVHPLPPAQGYALIIDSQPDGVLLRDEGVSAGWKLAKLTLAWQHFCPAQ</sequence>
<name>A0A1J5P688_9ZZZZ</name>
<accession>A0A1J5P688</accession>
<dbReference type="EMBL" id="MLJW01009088">
    <property type="protein sequence ID" value="OIQ63343.1"/>
    <property type="molecule type" value="Genomic_DNA"/>
</dbReference>
<protein>
    <submittedName>
        <fullName evidence="1">Uncharacterized protein</fullName>
    </submittedName>
</protein>
<comment type="caution">
    <text evidence="1">The sequence shown here is derived from an EMBL/GenBank/DDBJ whole genome shotgun (WGS) entry which is preliminary data.</text>
</comment>
<proteinExistence type="predicted"/>
<reference evidence="1" key="1">
    <citation type="submission" date="2016-10" db="EMBL/GenBank/DDBJ databases">
        <title>Sequence of Gallionella enrichment culture.</title>
        <authorList>
            <person name="Poehlein A."/>
            <person name="Muehling M."/>
            <person name="Daniel R."/>
        </authorList>
    </citation>
    <scope>NUCLEOTIDE SEQUENCE</scope>
</reference>
<gene>
    <name evidence="1" type="ORF">GALL_551150</name>
</gene>
<dbReference type="AlphaFoldDB" id="A0A1J5P688"/>